<dbReference type="Pfam" id="PF11146">
    <property type="entry name" value="DUF2905"/>
    <property type="match status" value="1"/>
</dbReference>
<dbReference type="PANTHER" id="PTHR36443:SF1">
    <property type="entry name" value="BSR5223 PROTEIN"/>
    <property type="match status" value="1"/>
</dbReference>
<reference evidence="2 3" key="1">
    <citation type="submission" date="2020-01" db="EMBL/GenBank/DDBJ databases">
        <authorList>
            <person name="Chen S."/>
        </authorList>
    </citation>
    <scope>NUCLEOTIDE SEQUENCE [LARGE SCALE GENOMIC DNA]</scope>
    <source>
        <strain evidence="2 3">GS-10</strain>
    </source>
</reference>
<keyword evidence="3" id="KW-1185">Reference proteome</keyword>
<proteinExistence type="predicted"/>
<protein>
    <submittedName>
        <fullName evidence="2">DUF2905 family protein</fullName>
    </submittedName>
</protein>
<gene>
    <name evidence="2" type="ORF">GR167_17220</name>
</gene>
<dbReference type="InterPro" id="IPR021320">
    <property type="entry name" value="DUF2905"/>
</dbReference>
<evidence type="ECO:0000313" key="3">
    <source>
        <dbReference type="Proteomes" id="UP000479043"/>
    </source>
</evidence>
<dbReference type="AlphaFoldDB" id="A0A6L8LLY7"/>
<keyword evidence="1" id="KW-1133">Transmembrane helix</keyword>
<organism evidence="2 3">
    <name type="scientific">Thalassovita mangrovi</name>
    <dbReference type="NCBI Taxonomy" id="2692236"/>
    <lineage>
        <taxon>Bacteria</taxon>
        <taxon>Pseudomonadati</taxon>
        <taxon>Pseudomonadota</taxon>
        <taxon>Alphaproteobacteria</taxon>
        <taxon>Rhodobacterales</taxon>
        <taxon>Roseobacteraceae</taxon>
        <taxon>Thalassovita</taxon>
    </lineage>
</organism>
<evidence type="ECO:0000256" key="1">
    <source>
        <dbReference type="SAM" id="Phobius"/>
    </source>
</evidence>
<feature type="transmembrane region" description="Helical" evidence="1">
    <location>
        <begin position="45"/>
        <end position="70"/>
    </location>
</feature>
<dbReference type="EMBL" id="WWEN01000009">
    <property type="protein sequence ID" value="MYM57061.1"/>
    <property type="molecule type" value="Genomic_DNA"/>
</dbReference>
<evidence type="ECO:0000313" key="2">
    <source>
        <dbReference type="EMBL" id="MYM57061.1"/>
    </source>
</evidence>
<keyword evidence="1" id="KW-0812">Transmembrane</keyword>
<comment type="caution">
    <text evidence="2">The sequence shown here is derived from an EMBL/GenBank/DDBJ whole genome shotgun (WGS) entry which is preliminary data.</text>
</comment>
<dbReference type="PANTHER" id="PTHR36443">
    <property type="entry name" value="BSR5223 PROTEIN"/>
    <property type="match status" value="1"/>
</dbReference>
<dbReference type="RefSeq" id="WP_160974972.1">
    <property type="nucleotide sequence ID" value="NZ_WWEN01000009.1"/>
</dbReference>
<accession>A0A6L8LLY7</accession>
<dbReference type="Proteomes" id="UP000479043">
    <property type="component" value="Unassembled WGS sequence"/>
</dbReference>
<name>A0A6L8LLY7_9RHOB</name>
<keyword evidence="1" id="KW-0472">Membrane</keyword>
<sequence>MSRLLILIGVALILLGLLWGPLTRLGLGLGRLPGDIVIERENLRLYIPITSAILVSVALSAALALIRLVLGR</sequence>